<dbReference type="Pfam" id="PF00005">
    <property type="entry name" value="ABC_tran"/>
    <property type="match status" value="1"/>
</dbReference>
<evidence type="ECO:0000256" key="1">
    <source>
        <dbReference type="ARBA" id="ARBA00005417"/>
    </source>
</evidence>
<accession>A0AA42BK87</accession>
<sequence>MSIKISDISYKYGKKQALHNVNLELCQGFNVLLGPNGAGKSTLFSLLTAQFSIQNGSICFGGSSLHPPSRELFKKVGVVFQNTTLDLDLTVQQNLTYFAALHGIGKHTALEQLQPILSALSLMPHLNEKVRQLNQGHRRRVELARAVLHQPHYLFLDEPTVGLDVPSREAIIAYVRQLADTGVTILWTTHLLDEVQADDALVVLCDGQVLLSERCQVALQSMQKQSVLDLYQSLTKKVVQAI</sequence>
<dbReference type="InterPro" id="IPR003439">
    <property type="entry name" value="ABC_transporter-like_ATP-bd"/>
</dbReference>
<dbReference type="PANTHER" id="PTHR42711:SF5">
    <property type="entry name" value="ABC TRANSPORTER ATP-BINDING PROTEIN NATA"/>
    <property type="match status" value="1"/>
</dbReference>
<evidence type="ECO:0000256" key="4">
    <source>
        <dbReference type="ARBA" id="ARBA00022741"/>
    </source>
</evidence>
<keyword evidence="4" id="KW-0547">Nucleotide-binding</keyword>
<gene>
    <name evidence="7" type="ORF">NLF92_00790</name>
</gene>
<dbReference type="AlphaFoldDB" id="A0AA42BK87"/>
<protein>
    <submittedName>
        <fullName evidence="7">ATP-binding cassette domain-containing protein</fullName>
    </submittedName>
</protein>
<dbReference type="InterPro" id="IPR050763">
    <property type="entry name" value="ABC_transporter_ATP-binding"/>
</dbReference>
<evidence type="ECO:0000256" key="3">
    <source>
        <dbReference type="ARBA" id="ARBA00022458"/>
    </source>
</evidence>
<dbReference type="InterPro" id="IPR003593">
    <property type="entry name" value="AAA+_ATPase"/>
</dbReference>
<dbReference type="PANTHER" id="PTHR42711">
    <property type="entry name" value="ABC TRANSPORTER ATP-BINDING PROTEIN"/>
    <property type="match status" value="1"/>
</dbReference>
<dbReference type="GO" id="GO:0005524">
    <property type="term" value="F:ATP binding"/>
    <property type="evidence" value="ECO:0007669"/>
    <property type="project" value="UniProtKB-KW"/>
</dbReference>
<dbReference type="PROSITE" id="PS50893">
    <property type="entry name" value="ABC_TRANSPORTER_2"/>
    <property type="match status" value="1"/>
</dbReference>
<keyword evidence="8" id="KW-1185">Reference proteome</keyword>
<dbReference type="EMBL" id="JANATA010000001">
    <property type="protein sequence ID" value="MCP3427478.1"/>
    <property type="molecule type" value="Genomic_DNA"/>
</dbReference>
<dbReference type="Proteomes" id="UP001165413">
    <property type="component" value="Unassembled WGS sequence"/>
</dbReference>
<reference evidence="7" key="1">
    <citation type="submission" date="2022-07" db="EMBL/GenBank/DDBJ databases">
        <title>Characterization of the Novel Bacterium Alteromonas immobilis LMIT006 and Alteromonas gregis LMIT007.</title>
        <authorList>
            <person name="Lin X."/>
        </authorList>
    </citation>
    <scope>NUCLEOTIDE SEQUENCE</scope>
    <source>
        <strain evidence="7">LMIT007</strain>
    </source>
</reference>
<dbReference type="RefSeq" id="WP_254097865.1">
    <property type="nucleotide sequence ID" value="NZ_JANATA010000001.1"/>
</dbReference>
<evidence type="ECO:0000313" key="8">
    <source>
        <dbReference type="Proteomes" id="UP001165413"/>
    </source>
</evidence>
<dbReference type="Gene3D" id="3.40.50.300">
    <property type="entry name" value="P-loop containing nucleotide triphosphate hydrolases"/>
    <property type="match status" value="1"/>
</dbReference>
<evidence type="ECO:0000256" key="2">
    <source>
        <dbReference type="ARBA" id="ARBA00022448"/>
    </source>
</evidence>
<name>A0AA42BK87_9ALTE</name>
<feature type="domain" description="ABC transporter" evidence="6">
    <location>
        <begin position="3"/>
        <end position="231"/>
    </location>
</feature>
<keyword evidence="5 7" id="KW-0067">ATP-binding</keyword>
<dbReference type="SMART" id="SM00382">
    <property type="entry name" value="AAA"/>
    <property type="match status" value="1"/>
</dbReference>
<evidence type="ECO:0000259" key="6">
    <source>
        <dbReference type="PROSITE" id="PS50893"/>
    </source>
</evidence>
<dbReference type="GO" id="GO:0016887">
    <property type="term" value="F:ATP hydrolysis activity"/>
    <property type="evidence" value="ECO:0007669"/>
    <property type="project" value="InterPro"/>
</dbReference>
<dbReference type="InterPro" id="IPR027417">
    <property type="entry name" value="P-loop_NTPase"/>
</dbReference>
<comment type="similarity">
    <text evidence="1">Belongs to the ABC transporter superfamily.</text>
</comment>
<proteinExistence type="inferred from homology"/>
<keyword evidence="2" id="KW-0813">Transport</keyword>
<evidence type="ECO:0000256" key="5">
    <source>
        <dbReference type="ARBA" id="ARBA00022840"/>
    </source>
</evidence>
<dbReference type="SUPFAM" id="SSF52540">
    <property type="entry name" value="P-loop containing nucleoside triphosphate hydrolases"/>
    <property type="match status" value="1"/>
</dbReference>
<evidence type="ECO:0000313" key="7">
    <source>
        <dbReference type="EMBL" id="MCP3427478.1"/>
    </source>
</evidence>
<keyword evidence="3" id="KW-0536">Nodulation</keyword>
<organism evidence="7 8">
    <name type="scientific">Opacimonas viscosa</name>
    <dbReference type="NCBI Taxonomy" id="2961944"/>
    <lineage>
        <taxon>Bacteria</taxon>
        <taxon>Pseudomonadati</taxon>
        <taxon>Pseudomonadota</taxon>
        <taxon>Gammaproteobacteria</taxon>
        <taxon>Alteromonadales</taxon>
        <taxon>Alteromonadaceae</taxon>
        <taxon>Opacimonas</taxon>
    </lineage>
</organism>
<comment type="caution">
    <text evidence="7">The sequence shown here is derived from an EMBL/GenBank/DDBJ whole genome shotgun (WGS) entry which is preliminary data.</text>
</comment>